<keyword evidence="4" id="KW-1185">Reference proteome</keyword>
<gene>
    <name evidence="3" type="ORF">AYI69_g2110</name>
</gene>
<organism evidence="3 4">
    <name type="scientific">Smittium culicis</name>
    <dbReference type="NCBI Taxonomy" id="133412"/>
    <lineage>
        <taxon>Eukaryota</taxon>
        <taxon>Fungi</taxon>
        <taxon>Fungi incertae sedis</taxon>
        <taxon>Zoopagomycota</taxon>
        <taxon>Kickxellomycotina</taxon>
        <taxon>Harpellomycetes</taxon>
        <taxon>Harpellales</taxon>
        <taxon>Legeriomycetaceae</taxon>
        <taxon>Smittium</taxon>
    </lineage>
</organism>
<feature type="domain" description="Peroxisomal membrane protein PEX14-like KPWE" evidence="1">
    <location>
        <begin position="110"/>
        <end position="156"/>
    </location>
</feature>
<dbReference type="InterPro" id="IPR058841">
    <property type="entry name" value="HTH_76"/>
</dbReference>
<evidence type="ECO:0000259" key="1">
    <source>
        <dbReference type="Pfam" id="PF17733"/>
    </source>
</evidence>
<dbReference type="EMBL" id="LSSM01000599">
    <property type="protein sequence ID" value="OMJ28414.1"/>
    <property type="molecule type" value="Genomic_DNA"/>
</dbReference>
<dbReference type="Pfam" id="PF25871">
    <property type="entry name" value="HTH_76"/>
    <property type="match status" value="1"/>
</dbReference>
<proteinExistence type="predicted"/>
<evidence type="ECO:0000313" key="4">
    <source>
        <dbReference type="Proteomes" id="UP000187429"/>
    </source>
</evidence>
<protein>
    <submittedName>
        <fullName evidence="3">Uncharacterized protein</fullName>
    </submittedName>
</protein>
<dbReference type="OrthoDB" id="9936937at2759"/>
<evidence type="ECO:0000313" key="3">
    <source>
        <dbReference type="EMBL" id="OMJ28414.1"/>
    </source>
</evidence>
<sequence length="157" mass="17575">MEAPAATKEDFEKFTSYDFNNDKNFQVLITLNPILGLKSILEKSVDNNGVLDTKILESKIFYYNKVVNKSPLDFSSFINDIATNDLHSLDSENSYLAHNASQTSESNSIPENLTLSEVVDRLRNNMPIGGIKDIPDILSDISPKPSSLEPPKKPWEI</sequence>
<dbReference type="AlphaFoldDB" id="A0A1R1YNF5"/>
<name>A0A1R1YNF5_9FUNG</name>
<dbReference type="Pfam" id="PF17733">
    <property type="entry name" value="KPWE_dom"/>
    <property type="match status" value="1"/>
</dbReference>
<evidence type="ECO:0000259" key="2">
    <source>
        <dbReference type="Pfam" id="PF25871"/>
    </source>
</evidence>
<dbReference type="InterPro" id="IPR040554">
    <property type="entry name" value="KPWE_PEX14_dom"/>
</dbReference>
<reference evidence="4" key="1">
    <citation type="submission" date="2017-01" db="EMBL/GenBank/DDBJ databases">
        <authorList>
            <person name="Wang Y."/>
            <person name="White M."/>
            <person name="Kvist S."/>
            <person name="Moncalvo J.-M."/>
        </authorList>
    </citation>
    <scope>NUCLEOTIDE SEQUENCE [LARGE SCALE GENOMIC DNA]</scope>
    <source>
        <strain evidence="4">ID-206-W2</strain>
    </source>
</reference>
<feature type="domain" description="PEX14-like helix-turn-helix" evidence="2">
    <location>
        <begin position="10"/>
        <end position="77"/>
    </location>
</feature>
<accession>A0A1R1YNF5</accession>
<comment type="caution">
    <text evidence="3">The sequence shown here is derived from an EMBL/GenBank/DDBJ whole genome shotgun (WGS) entry which is preliminary data.</text>
</comment>
<dbReference type="Proteomes" id="UP000187429">
    <property type="component" value="Unassembled WGS sequence"/>
</dbReference>